<feature type="compositionally biased region" description="Polar residues" evidence="1">
    <location>
        <begin position="848"/>
        <end position="866"/>
    </location>
</feature>
<feature type="compositionally biased region" description="Polar residues" evidence="1">
    <location>
        <begin position="728"/>
        <end position="753"/>
    </location>
</feature>
<feature type="compositionally biased region" description="Low complexity" evidence="1">
    <location>
        <begin position="598"/>
        <end position="609"/>
    </location>
</feature>
<keyword evidence="2" id="KW-0472">Membrane</keyword>
<protein>
    <recommendedName>
        <fullName evidence="5">Protein tincar</fullName>
    </recommendedName>
</protein>
<dbReference type="Proteomes" id="UP000318571">
    <property type="component" value="Chromosome 5"/>
</dbReference>
<evidence type="ECO:0000313" key="3">
    <source>
        <dbReference type="EMBL" id="TRY76211.1"/>
    </source>
</evidence>
<dbReference type="PANTHER" id="PTHR21579:SF20">
    <property type="entry name" value="PROTEIN TINCAR"/>
    <property type="match status" value="1"/>
</dbReference>
<dbReference type="EMBL" id="VCGU01000004">
    <property type="protein sequence ID" value="TRY76211.1"/>
    <property type="molecule type" value="Genomic_DNA"/>
</dbReference>
<keyword evidence="2" id="KW-1133">Transmembrane helix</keyword>
<proteinExistence type="predicted"/>
<dbReference type="OrthoDB" id="10033661at2759"/>
<feature type="compositionally biased region" description="Polar residues" evidence="1">
    <location>
        <begin position="562"/>
        <end position="575"/>
    </location>
</feature>
<evidence type="ECO:0000313" key="4">
    <source>
        <dbReference type="Proteomes" id="UP000318571"/>
    </source>
</evidence>
<organism evidence="3 4">
    <name type="scientific">Tigriopus californicus</name>
    <name type="common">Marine copepod</name>
    <dbReference type="NCBI Taxonomy" id="6832"/>
    <lineage>
        <taxon>Eukaryota</taxon>
        <taxon>Metazoa</taxon>
        <taxon>Ecdysozoa</taxon>
        <taxon>Arthropoda</taxon>
        <taxon>Crustacea</taxon>
        <taxon>Multicrustacea</taxon>
        <taxon>Hexanauplia</taxon>
        <taxon>Copepoda</taxon>
        <taxon>Harpacticoida</taxon>
        <taxon>Harpacticidae</taxon>
        <taxon>Tigriopus</taxon>
    </lineage>
</organism>
<feature type="region of interest" description="Disordered" evidence="1">
    <location>
        <begin position="898"/>
        <end position="932"/>
    </location>
</feature>
<evidence type="ECO:0008006" key="5">
    <source>
        <dbReference type="Google" id="ProtNLM"/>
    </source>
</evidence>
<keyword evidence="2" id="KW-0812">Transmembrane</keyword>
<comment type="caution">
    <text evidence="3">The sequence shown here is derived from an EMBL/GenBank/DDBJ whole genome shotgun (WGS) entry which is preliminary data.</text>
</comment>
<dbReference type="InterPro" id="IPR053291">
    <property type="entry name" value="Ommatidial_diff-associated"/>
</dbReference>
<sequence length="1070" mass="118367">MFFQVSFGTMASSAETLDRSTLKSTAYQTSTVPGVATNGDKKCCDVHCNSLWSIWYGLIVLGFHAFLIYKAVSLFLIYVAFPWPDGRQPYLELNIYVGLVGAGVVLLPFYFISFMFKIGNLANDGYKLGYKLSACAMDPPSVLARSSGVVRNAWHHGGPTAPFIHLVSAFCFVLPKIFIQARLIDVGFLSQDHVWKTDLDWLVPHQDRLVILQFLTGGAINMSSTTTQAPYHHPAAQIREYLEQQDTWWPVTPEFLNYAVALLVYSVRYPSVFWNTNKAFSFLFSLQLFANSIQNLMAIGGISIMYKVQIIGPQNVLHKYEPFLLNPPICMLLYILSCMIVTTSSCVVYMYGYHKFMTFVEREREKHNILLREGKTSLWAYFPHCSAMCVLIALAVCNAPLLYDFTLIYKGSLDGAILSNVIATILHLFLWIVLWLFLTMKQNWMFKLRVTVGHAVVKSARSIKLLNDVDLMNEGSGGSPGDAMMIVAFGKSFTVVEPTPKKLIMNTLARAAIERDKQIEESGAVESDRLLSKDDNRIYSNDSRLSTIERSKGPPSRVMSPATKQKVSFDQNSLMEHSDSLSPRYHHDRSMMGHSETSDQVDSNISSSSPLIHHDMSDDCDDLPPPPGHPDGRVMSSPRPGQTQVHIHAQSGHRKTPSILHNPEVQDVQTPRSNRSVDSGLPHDDITPRSDSMSTGSSSASPPDQHNNSNQMMTQREIQQQHRKSTSLDDINITSNGVERVQSQTQWKSSSLQRGMVGPPNGTAVAPPQVPSTGIYGTIGGSQGPGMNGPQNPNGTLVIRRKSSNSRVNTAAEEEDIYGRCFNMRLNSFSEGMDPTMTRDPRVIDLNNTHSNTSSQAPSMASTPRQGSPVHHIQYQPNPNQFNTLPAQANGTPNGIKPVGPNPNSHNTLPARMNGQLPPPSPRNSYSGPSSARVLTGRHFKPFDHRRMNPMAEIQEIPHGMNESTHSTIESQYPSRSHGIQPNGLYGTIDLPQSGPPSRPLSANGGNLIVQKNTHLPHLPPELRHTNYSSGMNHAPLLAGPKSNGKLVNPQLAEHHRDSANFSLTSNDSC</sequence>
<feature type="transmembrane region" description="Helical" evidence="2">
    <location>
        <begin position="378"/>
        <end position="403"/>
    </location>
</feature>
<feature type="transmembrane region" description="Helical" evidence="2">
    <location>
        <begin position="93"/>
        <end position="116"/>
    </location>
</feature>
<feature type="region of interest" description="Disordered" evidence="1">
    <location>
        <begin position="848"/>
        <end position="870"/>
    </location>
</feature>
<feature type="compositionally biased region" description="Polar residues" evidence="1">
    <location>
        <begin position="667"/>
        <end position="677"/>
    </location>
</feature>
<gene>
    <name evidence="3" type="ORF">TCAL_03538</name>
</gene>
<feature type="transmembrane region" description="Helical" evidence="2">
    <location>
        <begin position="331"/>
        <end position="352"/>
    </location>
</feature>
<dbReference type="AlphaFoldDB" id="A0A553PEV7"/>
<feature type="compositionally biased region" description="Polar residues" evidence="1">
    <location>
        <begin position="702"/>
        <end position="718"/>
    </location>
</feature>
<dbReference type="OMA" id="DYTLVYC"/>
<feature type="transmembrane region" description="Helical" evidence="2">
    <location>
        <begin position="415"/>
        <end position="438"/>
    </location>
</feature>
<keyword evidence="4" id="KW-1185">Reference proteome</keyword>
<accession>A0A553PEV7</accession>
<feature type="region of interest" description="Disordered" evidence="1">
    <location>
        <begin position="542"/>
        <end position="753"/>
    </location>
</feature>
<feature type="compositionally biased region" description="Low complexity" evidence="1">
    <location>
        <begin position="690"/>
        <end position="701"/>
    </location>
</feature>
<feature type="transmembrane region" description="Helical" evidence="2">
    <location>
        <begin position="54"/>
        <end position="81"/>
    </location>
</feature>
<evidence type="ECO:0000256" key="1">
    <source>
        <dbReference type="SAM" id="MobiDB-lite"/>
    </source>
</evidence>
<reference evidence="3 4" key="1">
    <citation type="journal article" date="2018" name="Nat. Ecol. Evol.">
        <title>Genomic signatures of mitonuclear coevolution across populations of Tigriopus californicus.</title>
        <authorList>
            <person name="Barreto F.S."/>
            <person name="Watson E.T."/>
            <person name="Lima T.G."/>
            <person name="Willett C.S."/>
            <person name="Edmands S."/>
            <person name="Li W."/>
            <person name="Burton R.S."/>
        </authorList>
    </citation>
    <scope>NUCLEOTIDE SEQUENCE [LARGE SCALE GENOMIC DNA]</scope>
    <source>
        <strain evidence="3 4">San Diego</strain>
    </source>
</reference>
<evidence type="ECO:0000256" key="2">
    <source>
        <dbReference type="SAM" id="Phobius"/>
    </source>
</evidence>
<name>A0A553PEV7_TIGCA</name>
<dbReference type="PANTHER" id="PTHR21579">
    <property type="entry name" value="PROTEIN TINCAR"/>
    <property type="match status" value="1"/>
</dbReference>